<evidence type="ECO:0000313" key="3">
    <source>
        <dbReference type="EMBL" id="RUL86135.1"/>
    </source>
</evidence>
<dbReference type="InterPro" id="IPR008984">
    <property type="entry name" value="SMAD_FHA_dom_sf"/>
</dbReference>
<dbReference type="SMART" id="SM00065">
    <property type="entry name" value="GAF"/>
    <property type="match status" value="1"/>
</dbReference>
<dbReference type="Pfam" id="PF13185">
    <property type="entry name" value="GAF_2"/>
    <property type="match status" value="1"/>
</dbReference>
<keyword evidence="4" id="KW-1185">Reference proteome</keyword>
<comment type="caution">
    <text evidence="3">The sequence shown here is derived from an EMBL/GenBank/DDBJ whole genome shotgun (WGS) entry which is preliminary data.</text>
</comment>
<dbReference type="CDD" id="cd00060">
    <property type="entry name" value="FHA"/>
    <property type="match status" value="1"/>
</dbReference>
<gene>
    <name evidence="3" type="ORF">TsocGM_17135</name>
</gene>
<dbReference type="EMBL" id="RYZH01000034">
    <property type="protein sequence ID" value="RUL86135.1"/>
    <property type="molecule type" value="Genomic_DNA"/>
</dbReference>
<dbReference type="InterPro" id="IPR052016">
    <property type="entry name" value="Bact_Sigma-Reg"/>
</dbReference>
<dbReference type="AlphaFoldDB" id="A0A432MGY1"/>
<accession>A0A432MGY1</accession>
<dbReference type="SUPFAM" id="SSF49879">
    <property type="entry name" value="SMAD/FHA domain"/>
    <property type="match status" value="1"/>
</dbReference>
<feature type="domain" description="FHA" evidence="2">
    <location>
        <begin position="30"/>
        <end position="80"/>
    </location>
</feature>
<dbReference type="Gene3D" id="3.60.40.10">
    <property type="entry name" value="PPM-type phosphatase domain"/>
    <property type="match status" value="1"/>
</dbReference>
<evidence type="ECO:0000313" key="4">
    <source>
        <dbReference type="Proteomes" id="UP000280296"/>
    </source>
</evidence>
<sequence length="559" mass="61063">MAGGPFATPTLRIQRIGLAERLVELRGDRFLIGRSTECDLVLDEPTVSGRHARLTRGGDDSFFLEDLESRNNTYLDGLPIKGKGPLRLADGQAIRICDFFLVFNGARVRIEDEGELSSSIRASINLGASDLTPEPARPGEALRGILEVSRAVGSTLDLDEVLEKLLDALFLIFPQADRGFVHLTNSRPVGPDLIPLRHRVRRWTQRPYTISRAVLEEVLDRRVAICCADLPNFERFAQSESLALSGIRTMICAPILDRDRTPIGMLQLDAQDRSRPFEPADLELLLALLGPIGVAVENARLHEEMVCRRQRDRDSQYAREVQRALLPEQPPSLPGYDFWHYYETAFDVGGDYFGYPSRAAIPGEAAGRSWAIALGDVAGKGMPAALLMAKLSSEVQLALASEPDPGLVLAMLNRRIAEADLPDSFITFLLLILDTEHHTLTVSGAGHQSPILRRADGRVESIRGVPQGPPLGVVEGATFAPVAVRLLPGDVVVLYTDGATDATDPDGRWFGCRNLAEAIASGPSSPKELGPHLIDRIAAFSRGAPQTDDLTLICFGRRP</sequence>
<dbReference type="Pfam" id="PF00498">
    <property type="entry name" value="FHA"/>
    <property type="match status" value="1"/>
</dbReference>
<dbReference type="SMART" id="SM00331">
    <property type="entry name" value="PP2C_SIG"/>
    <property type="match status" value="1"/>
</dbReference>
<protein>
    <submittedName>
        <fullName evidence="3">FHA domain-containing protein</fullName>
    </submittedName>
</protein>
<dbReference type="RefSeq" id="WP_126726682.1">
    <property type="nucleotide sequence ID" value="NZ_RYZH01000034.1"/>
</dbReference>
<dbReference type="Proteomes" id="UP000280296">
    <property type="component" value="Unassembled WGS sequence"/>
</dbReference>
<dbReference type="GO" id="GO:0016791">
    <property type="term" value="F:phosphatase activity"/>
    <property type="evidence" value="ECO:0007669"/>
    <property type="project" value="TreeGrafter"/>
</dbReference>
<keyword evidence="1" id="KW-0378">Hydrolase</keyword>
<dbReference type="OrthoDB" id="319881at2"/>
<evidence type="ECO:0000256" key="1">
    <source>
        <dbReference type="ARBA" id="ARBA00022801"/>
    </source>
</evidence>
<dbReference type="InterPro" id="IPR036457">
    <property type="entry name" value="PPM-type-like_dom_sf"/>
</dbReference>
<proteinExistence type="predicted"/>
<organism evidence="3 4">
    <name type="scientific">Tautonia sociabilis</name>
    <dbReference type="NCBI Taxonomy" id="2080755"/>
    <lineage>
        <taxon>Bacteria</taxon>
        <taxon>Pseudomonadati</taxon>
        <taxon>Planctomycetota</taxon>
        <taxon>Planctomycetia</taxon>
        <taxon>Isosphaerales</taxon>
        <taxon>Isosphaeraceae</taxon>
        <taxon>Tautonia</taxon>
    </lineage>
</organism>
<dbReference type="PANTHER" id="PTHR43156:SF2">
    <property type="entry name" value="STAGE II SPORULATION PROTEIN E"/>
    <property type="match status" value="1"/>
</dbReference>
<dbReference type="InterPro" id="IPR001932">
    <property type="entry name" value="PPM-type_phosphatase-like_dom"/>
</dbReference>
<dbReference type="SMART" id="SM00240">
    <property type="entry name" value="FHA"/>
    <property type="match status" value="1"/>
</dbReference>
<dbReference type="InterPro" id="IPR000253">
    <property type="entry name" value="FHA_dom"/>
</dbReference>
<dbReference type="InterPro" id="IPR029016">
    <property type="entry name" value="GAF-like_dom_sf"/>
</dbReference>
<dbReference type="PANTHER" id="PTHR43156">
    <property type="entry name" value="STAGE II SPORULATION PROTEIN E-RELATED"/>
    <property type="match status" value="1"/>
</dbReference>
<dbReference type="Gene3D" id="3.30.450.40">
    <property type="match status" value="1"/>
</dbReference>
<dbReference type="InterPro" id="IPR003018">
    <property type="entry name" value="GAF"/>
</dbReference>
<evidence type="ECO:0000259" key="2">
    <source>
        <dbReference type="PROSITE" id="PS50006"/>
    </source>
</evidence>
<dbReference type="Gene3D" id="2.60.200.20">
    <property type="match status" value="1"/>
</dbReference>
<reference evidence="3 4" key="2">
    <citation type="submission" date="2019-01" db="EMBL/GenBank/DDBJ databases">
        <title>Tautonia sociabilis, a novel thermotolerant planctomycete of Isosphaeraceae family, isolated from a 4000 m deep subterranean habitat.</title>
        <authorList>
            <person name="Kovaleva O.L."/>
            <person name="Elcheninov A.G."/>
            <person name="Van Heerden E."/>
            <person name="Toshchakov S.V."/>
            <person name="Novikov A."/>
            <person name="Bonch-Osmolovskaya E.A."/>
            <person name="Kublanov I.V."/>
        </authorList>
    </citation>
    <scope>NUCLEOTIDE SEQUENCE [LARGE SCALE GENOMIC DNA]</scope>
    <source>
        <strain evidence="3 4">GM2012</strain>
    </source>
</reference>
<dbReference type="SUPFAM" id="SSF55781">
    <property type="entry name" value="GAF domain-like"/>
    <property type="match status" value="1"/>
</dbReference>
<dbReference type="Pfam" id="PF07228">
    <property type="entry name" value="SpoIIE"/>
    <property type="match status" value="1"/>
</dbReference>
<dbReference type="SUPFAM" id="SSF81606">
    <property type="entry name" value="PP2C-like"/>
    <property type="match status" value="1"/>
</dbReference>
<name>A0A432MGY1_9BACT</name>
<reference evidence="3 4" key="1">
    <citation type="submission" date="2018-12" db="EMBL/GenBank/DDBJ databases">
        <authorList>
            <person name="Toschakov S.V."/>
        </authorList>
    </citation>
    <scope>NUCLEOTIDE SEQUENCE [LARGE SCALE GENOMIC DNA]</scope>
    <source>
        <strain evidence="3 4">GM2012</strain>
    </source>
</reference>
<dbReference type="PROSITE" id="PS50006">
    <property type="entry name" value="FHA_DOMAIN"/>
    <property type="match status" value="1"/>
</dbReference>